<keyword evidence="1" id="KW-1133">Transmembrane helix</keyword>
<dbReference type="AlphaFoldDB" id="A0A3D8RWD2"/>
<accession>A0A3D8RWD2</accession>
<evidence type="ECO:0000313" key="3">
    <source>
        <dbReference type="EMBL" id="RDW78325.1"/>
    </source>
</evidence>
<evidence type="ECO:0000313" key="4">
    <source>
        <dbReference type="Proteomes" id="UP000256328"/>
    </source>
</evidence>
<feature type="domain" description="Glycosyl transferase CAP10" evidence="2">
    <location>
        <begin position="320"/>
        <end position="622"/>
    </location>
</feature>
<proteinExistence type="predicted"/>
<dbReference type="InterPro" id="IPR051091">
    <property type="entry name" value="O-Glucosyltr/Glycosyltrsf_90"/>
</dbReference>
<dbReference type="PANTHER" id="PTHR12203:SF22">
    <property type="entry name" value="CAPSULE ASSOCIATED PROTEIN"/>
    <property type="match status" value="1"/>
</dbReference>
<comment type="caution">
    <text evidence="3">The sequence shown here is derived from an EMBL/GenBank/DDBJ whole genome shotgun (WGS) entry which is preliminary data.</text>
</comment>
<dbReference type="PANTHER" id="PTHR12203">
    <property type="entry name" value="KDEL LYS-ASP-GLU-LEU CONTAINING - RELATED"/>
    <property type="match status" value="1"/>
</dbReference>
<dbReference type="Proteomes" id="UP000256328">
    <property type="component" value="Unassembled WGS sequence"/>
</dbReference>
<evidence type="ECO:0000256" key="1">
    <source>
        <dbReference type="SAM" id="Phobius"/>
    </source>
</evidence>
<feature type="transmembrane region" description="Helical" evidence="1">
    <location>
        <begin position="12"/>
        <end position="30"/>
    </location>
</feature>
<keyword evidence="4" id="KW-1185">Reference proteome</keyword>
<keyword evidence="1" id="KW-0812">Transmembrane</keyword>
<evidence type="ECO:0000259" key="2">
    <source>
        <dbReference type="SMART" id="SM00672"/>
    </source>
</evidence>
<dbReference type="EMBL" id="PDLN01000008">
    <property type="protein sequence ID" value="RDW78325.1"/>
    <property type="molecule type" value="Genomic_DNA"/>
</dbReference>
<dbReference type="Pfam" id="PF05686">
    <property type="entry name" value="Glyco_transf_90"/>
    <property type="match status" value="1"/>
</dbReference>
<dbReference type="InterPro" id="IPR006598">
    <property type="entry name" value="CAP10"/>
</dbReference>
<dbReference type="SMART" id="SM00672">
    <property type="entry name" value="CAP10"/>
    <property type="match status" value="1"/>
</dbReference>
<dbReference type="OrthoDB" id="541052at2759"/>
<name>A0A3D8RWD2_9HELO</name>
<organism evidence="3 4">
    <name type="scientific">Coleophoma crateriformis</name>
    <dbReference type="NCBI Taxonomy" id="565419"/>
    <lineage>
        <taxon>Eukaryota</taxon>
        <taxon>Fungi</taxon>
        <taxon>Dikarya</taxon>
        <taxon>Ascomycota</taxon>
        <taxon>Pezizomycotina</taxon>
        <taxon>Leotiomycetes</taxon>
        <taxon>Helotiales</taxon>
        <taxon>Dermateaceae</taxon>
        <taxon>Coleophoma</taxon>
    </lineage>
</organism>
<gene>
    <name evidence="3" type="ORF">BP5796_06177</name>
</gene>
<sequence length="633" mass="72470">MAYPGPPRKVNSLIRYIAVAVVLLAGLFYFKHSAYSLSAPQYLGTAPTTEQAPLVPPAEAEHPFVEAPPPRPEPTPAKVHAIDTLIADADKRFDEMMKKECHDLKCAAAEYRKRRGRHPPPGFDTWFKFAQENGAVIVEDFFDQIHHDLAPFWGFHPAQMRKEASEFEMNINIRNQKASAESEWFWTQIWLNLTQTIEHLLPDMDIALNAMDEPRIVVPWEEINEYMDIERQTRNMPAVADVIQTYNSLPPPTEGDMDMEVASKNWEDDLPYWKIASRGCHPESLARKAEIMEDFSHSPSLSLAHANPHTYRGYVSNYSQSTDFCHQPDLQGLHGALIHPLSVSATSQMFPLFGGSKLSTNNEILLPAPMYWMGGERFSGGNDHGGAWAEKMNHVIWRGVATGGRNTEDNWKGFQRHRFVAMTNATQVSRAESWESIPQNFALPSSQYDLAAQHENRLGEWISEWADTGFVDLMCEPQQDNGTCEYTGHYFAVTPGMKMGDQFDRKYLPDIDGNSFSGRYRGFLMSTSLPIKATLFKEWHDSRLVAWKHFVPMDNRFLDFWGIMQYFLGYEGEKTRIESHDAEAQKIANAGQIWANRVLRKEDMQIYVLRLLLEYARLSDERRELMGYVQDLM</sequence>
<keyword evidence="1" id="KW-0472">Membrane</keyword>
<protein>
    <recommendedName>
        <fullName evidence="2">Glycosyl transferase CAP10 domain-containing protein</fullName>
    </recommendedName>
</protein>
<reference evidence="3 4" key="1">
    <citation type="journal article" date="2018" name="IMA Fungus">
        <title>IMA Genome-F 9: Draft genome sequence of Annulohypoxylon stygium, Aspergillus mulundensis, Berkeleyomyces basicola (syn. Thielaviopsis basicola), Ceratocystis smalleyi, two Cercospora beticola strains, Coleophoma cylindrospora, Fusarium fracticaudum, Phialophora cf. hyalina, and Morchella septimelata.</title>
        <authorList>
            <person name="Wingfield B.D."/>
            <person name="Bills G.F."/>
            <person name="Dong Y."/>
            <person name="Huang W."/>
            <person name="Nel W.J."/>
            <person name="Swalarsk-Parry B.S."/>
            <person name="Vaghefi N."/>
            <person name="Wilken P.M."/>
            <person name="An Z."/>
            <person name="de Beer Z.W."/>
            <person name="De Vos L."/>
            <person name="Chen L."/>
            <person name="Duong T.A."/>
            <person name="Gao Y."/>
            <person name="Hammerbacher A."/>
            <person name="Kikkert J.R."/>
            <person name="Li Y."/>
            <person name="Li H."/>
            <person name="Li K."/>
            <person name="Li Q."/>
            <person name="Liu X."/>
            <person name="Ma X."/>
            <person name="Naidoo K."/>
            <person name="Pethybridge S.J."/>
            <person name="Sun J."/>
            <person name="Steenkamp E.T."/>
            <person name="van der Nest M.A."/>
            <person name="van Wyk S."/>
            <person name="Wingfield M.J."/>
            <person name="Xiong C."/>
            <person name="Yue Q."/>
            <person name="Zhang X."/>
        </authorList>
    </citation>
    <scope>NUCLEOTIDE SEQUENCE [LARGE SCALE GENOMIC DNA]</scope>
    <source>
        <strain evidence="3 4">BP5796</strain>
    </source>
</reference>